<proteinExistence type="predicted"/>
<gene>
    <name evidence="2" type="ORF">F5050DRAFT_1823664</name>
</gene>
<sequence>MVTEWKKSVEGQWSNVQEEWHQECKRLNHTHEEWESKVRLVDDGLEHMECMQSIAQSKNITLFHGNGDIKHGLVTPPSPRSLSSDSHCSGRKCSGSGRGRTGSKRRSLLQGADMDDTEATLANEEPHVFAWSMKPLPLKLNDRH</sequence>
<reference evidence="2" key="1">
    <citation type="submission" date="2022-08" db="EMBL/GenBank/DDBJ databases">
        <authorList>
            <consortium name="DOE Joint Genome Institute"/>
            <person name="Min B."/>
            <person name="Riley R."/>
            <person name="Sierra-Patev S."/>
            <person name="Naranjo-Ortiz M."/>
            <person name="Looney B."/>
            <person name="Konkel Z."/>
            <person name="Slot J.C."/>
            <person name="Sakamoto Y."/>
            <person name="Steenwyk J.L."/>
            <person name="Rokas A."/>
            <person name="Carro J."/>
            <person name="Camarero S."/>
            <person name="Ferreira P."/>
            <person name="Molpeceres G."/>
            <person name="Ruiz-Duenas F.J."/>
            <person name="Serrano A."/>
            <person name="Henrissat B."/>
            <person name="Drula E."/>
            <person name="Hughes K.W."/>
            <person name="Mata J.L."/>
            <person name="Ishikawa N.K."/>
            <person name="Vargas-Isla R."/>
            <person name="Ushijima S."/>
            <person name="Smith C.A."/>
            <person name="Ahrendt S."/>
            <person name="Andreopoulos W."/>
            <person name="He G."/>
            <person name="Labutti K."/>
            <person name="Lipzen A."/>
            <person name="Ng V."/>
            <person name="Sandor L."/>
            <person name="Barry K."/>
            <person name="Martinez A.T."/>
            <person name="Xiao Y."/>
            <person name="Gibbons J.G."/>
            <person name="Terashima K."/>
            <person name="Hibbett D.S."/>
            <person name="Grigoriev I.V."/>
        </authorList>
    </citation>
    <scope>NUCLEOTIDE SEQUENCE</scope>
    <source>
        <strain evidence="2">TFB10827</strain>
    </source>
</reference>
<protein>
    <submittedName>
        <fullName evidence="2">Uncharacterized protein</fullName>
    </submittedName>
</protein>
<dbReference type="EMBL" id="MU790635">
    <property type="protein sequence ID" value="KAJ3995882.1"/>
    <property type="molecule type" value="Genomic_DNA"/>
</dbReference>
<keyword evidence="3" id="KW-1185">Reference proteome</keyword>
<feature type="region of interest" description="Disordered" evidence="1">
    <location>
        <begin position="71"/>
        <end position="116"/>
    </location>
</feature>
<evidence type="ECO:0000256" key="1">
    <source>
        <dbReference type="SAM" id="MobiDB-lite"/>
    </source>
</evidence>
<comment type="caution">
    <text evidence="2">The sequence shown here is derived from an EMBL/GenBank/DDBJ whole genome shotgun (WGS) entry which is preliminary data.</text>
</comment>
<accession>A0ABQ8QBH1</accession>
<evidence type="ECO:0000313" key="2">
    <source>
        <dbReference type="EMBL" id="KAJ3995882.1"/>
    </source>
</evidence>
<name>A0ABQ8QBH1_9AGAR</name>
<organism evidence="2 3">
    <name type="scientific">Lentinula boryana</name>
    <dbReference type="NCBI Taxonomy" id="40481"/>
    <lineage>
        <taxon>Eukaryota</taxon>
        <taxon>Fungi</taxon>
        <taxon>Dikarya</taxon>
        <taxon>Basidiomycota</taxon>
        <taxon>Agaricomycotina</taxon>
        <taxon>Agaricomycetes</taxon>
        <taxon>Agaricomycetidae</taxon>
        <taxon>Agaricales</taxon>
        <taxon>Marasmiineae</taxon>
        <taxon>Omphalotaceae</taxon>
        <taxon>Lentinula</taxon>
    </lineage>
</organism>
<evidence type="ECO:0000313" key="3">
    <source>
        <dbReference type="Proteomes" id="UP001163828"/>
    </source>
</evidence>
<dbReference type="Proteomes" id="UP001163828">
    <property type="component" value="Unassembled WGS sequence"/>
</dbReference>